<proteinExistence type="inferred from homology"/>
<dbReference type="Gene3D" id="3.40.50.880">
    <property type="match status" value="1"/>
</dbReference>
<comment type="catalytic activity">
    <reaction evidence="1">
        <text>Hydrolysis of terminal non-reducing beta-D-galactose residues in beta-D-galactosides.</text>
        <dbReference type="EC" id="3.2.1.23"/>
    </reaction>
</comment>
<evidence type="ECO:0000256" key="4">
    <source>
        <dbReference type="ARBA" id="ARBA00022723"/>
    </source>
</evidence>
<keyword evidence="4" id="KW-0479">Metal-binding</keyword>
<dbReference type="CDD" id="cd03143">
    <property type="entry name" value="A4_beta-galactosidase_middle_domain"/>
    <property type="match status" value="1"/>
</dbReference>
<dbReference type="InterPro" id="IPR003476">
    <property type="entry name" value="Glyco_hydro_42"/>
</dbReference>
<dbReference type="EC" id="3.2.1.23" evidence="3"/>
<evidence type="ECO:0000256" key="6">
    <source>
        <dbReference type="ARBA" id="ARBA00022833"/>
    </source>
</evidence>
<dbReference type="PANTHER" id="PTHR36447:SF2">
    <property type="entry name" value="BETA-GALACTOSIDASE YESZ"/>
    <property type="match status" value="1"/>
</dbReference>
<dbReference type="GO" id="GO:0004565">
    <property type="term" value="F:beta-galactosidase activity"/>
    <property type="evidence" value="ECO:0007669"/>
    <property type="project" value="UniProtKB-EC"/>
</dbReference>
<dbReference type="InterPro" id="IPR013529">
    <property type="entry name" value="Glyco_hydro_42_N"/>
</dbReference>
<dbReference type="EMBL" id="MLJW01000087">
    <property type="protein sequence ID" value="OIR01143.1"/>
    <property type="molecule type" value="Genomic_DNA"/>
</dbReference>
<evidence type="ECO:0000259" key="8">
    <source>
        <dbReference type="Pfam" id="PF02449"/>
    </source>
</evidence>
<sequence>MIKLYNTMKQTILKIIVLGLFFTGWAVASNAQHLYVGANYHPHDDKNIEKIKEDIRLMKAAGLNVVRMGHLAWDSYETSEGKFDFAWFDKVMNLMNDAGIKVILDIALHPAPIWLHKKFPSIDVVDASGNKLYPNHRYMDDVGDPGYQKYALRYADSISNHYKNYPALLAFGIDNESGDGPISYSETVKQRFVVWLKKKYSNLENLNTAWASQRWSRRINGWDEIGLPQSGNVAGAPERVLDFRRFISDEINNLLLKVLDKVNTNAPNVLTNTNSWFFSPMKYFDWSEIAYSGKLKREGEGFYPGNTLITNWGIMNSLFGISRIQFESKEPFWCSEFTTMNAVPNSIRKSAYATLFYGNQMVCGWTWQSMHAGEEQFLEGMLDWDGIPNRKYDEYKKIATEFKKIEKYFPYKPKPEAALAFSFPSVIAGGEFTEKQDEQLQTCWNLFYQRNMDANVAEISKSNLKYKLLFVPGVSVMDKTTATKIRDFVAGGGTVVMTGNSAVMDEHGQVFKTIRPGLLNDVFGIRVASYEETESLNELSRKAFSGKKIEINYNGKNINLETPRFDVIETKGAETLANITSLDKDYPIVTTHNYGKGTAIFVGVSANESLLNPLLDDLINELKIKKGPDVPSGIMARQIDENHFLYLNATGETKQIKLKGKLRSILSDKNYEDGFSIDPYEPEFIEVK</sequence>
<evidence type="ECO:0000256" key="5">
    <source>
        <dbReference type="ARBA" id="ARBA00022801"/>
    </source>
</evidence>
<dbReference type="AlphaFoldDB" id="A0A1J5RYY1"/>
<gene>
    <name evidence="10" type="primary">bgaB_1</name>
    <name evidence="10" type="ORF">GALL_167760</name>
</gene>
<dbReference type="InterPro" id="IPR017853">
    <property type="entry name" value="GH"/>
</dbReference>
<dbReference type="GO" id="GO:0009341">
    <property type="term" value="C:beta-galactosidase complex"/>
    <property type="evidence" value="ECO:0007669"/>
    <property type="project" value="InterPro"/>
</dbReference>
<evidence type="ECO:0000256" key="1">
    <source>
        <dbReference type="ARBA" id="ARBA00001412"/>
    </source>
</evidence>
<name>A0A1J5RYY1_9ZZZZ</name>
<comment type="similarity">
    <text evidence="2">Belongs to the glycosyl hydrolase 42 family.</text>
</comment>
<keyword evidence="5 10" id="KW-0378">Hydrolase</keyword>
<dbReference type="SUPFAM" id="SSF52317">
    <property type="entry name" value="Class I glutamine amidotransferase-like"/>
    <property type="match status" value="1"/>
</dbReference>
<keyword evidence="7 10" id="KW-0326">Glycosidase</keyword>
<dbReference type="GO" id="GO:0005975">
    <property type="term" value="P:carbohydrate metabolic process"/>
    <property type="evidence" value="ECO:0007669"/>
    <property type="project" value="InterPro"/>
</dbReference>
<dbReference type="PANTHER" id="PTHR36447">
    <property type="entry name" value="BETA-GALACTOSIDASE GANA"/>
    <property type="match status" value="1"/>
</dbReference>
<dbReference type="GO" id="GO:0046872">
    <property type="term" value="F:metal ion binding"/>
    <property type="evidence" value="ECO:0007669"/>
    <property type="project" value="UniProtKB-KW"/>
</dbReference>
<feature type="domain" description="Glycoside hydrolase family 42 N-terminal" evidence="8">
    <location>
        <begin position="40"/>
        <end position="405"/>
    </location>
</feature>
<evidence type="ECO:0000256" key="2">
    <source>
        <dbReference type="ARBA" id="ARBA00005940"/>
    </source>
</evidence>
<accession>A0A1J5RYY1</accession>
<keyword evidence="6" id="KW-0862">Zinc</keyword>
<dbReference type="Pfam" id="PF08532">
    <property type="entry name" value="Glyco_hydro_42M"/>
    <property type="match status" value="1"/>
</dbReference>
<dbReference type="Pfam" id="PF02449">
    <property type="entry name" value="Glyco_hydro_42"/>
    <property type="match status" value="1"/>
</dbReference>
<protein>
    <recommendedName>
        <fullName evidence="3">beta-galactosidase</fullName>
        <ecNumber evidence="3">3.2.1.23</ecNumber>
    </recommendedName>
</protein>
<evidence type="ECO:0000259" key="9">
    <source>
        <dbReference type="Pfam" id="PF08532"/>
    </source>
</evidence>
<evidence type="ECO:0000313" key="10">
    <source>
        <dbReference type="EMBL" id="OIR01143.1"/>
    </source>
</evidence>
<organism evidence="10">
    <name type="scientific">mine drainage metagenome</name>
    <dbReference type="NCBI Taxonomy" id="410659"/>
    <lineage>
        <taxon>unclassified sequences</taxon>
        <taxon>metagenomes</taxon>
        <taxon>ecological metagenomes</taxon>
    </lineage>
</organism>
<reference evidence="10" key="1">
    <citation type="submission" date="2016-10" db="EMBL/GenBank/DDBJ databases">
        <title>Sequence of Gallionella enrichment culture.</title>
        <authorList>
            <person name="Poehlein A."/>
            <person name="Muehling M."/>
            <person name="Daniel R."/>
        </authorList>
    </citation>
    <scope>NUCLEOTIDE SEQUENCE</scope>
</reference>
<evidence type="ECO:0000256" key="3">
    <source>
        <dbReference type="ARBA" id="ARBA00012756"/>
    </source>
</evidence>
<dbReference type="Gene3D" id="3.20.20.80">
    <property type="entry name" value="Glycosidases"/>
    <property type="match status" value="1"/>
</dbReference>
<dbReference type="InterPro" id="IPR029062">
    <property type="entry name" value="Class_I_gatase-like"/>
</dbReference>
<evidence type="ECO:0000256" key="7">
    <source>
        <dbReference type="ARBA" id="ARBA00023295"/>
    </source>
</evidence>
<dbReference type="InterPro" id="IPR013738">
    <property type="entry name" value="Beta_galactosidase_Trimer"/>
</dbReference>
<dbReference type="SUPFAM" id="SSF51445">
    <property type="entry name" value="(Trans)glycosidases"/>
    <property type="match status" value="1"/>
</dbReference>
<feature type="domain" description="Beta-galactosidase trimerisation" evidence="9">
    <location>
        <begin position="436"/>
        <end position="624"/>
    </location>
</feature>
<comment type="caution">
    <text evidence="10">The sequence shown here is derived from an EMBL/GenBank/DDBJ whole genome shotgun (WGS) entry which is preliminary data.</text>
</comment>